<dbReference type="Proteomes" id="UP000270094">
    <property type="component" value="Unassembled WGS sequence"/>
</dbReference>
<protein>
    <submittedName>
        <fullName evidence="1">Uncharacterized protein</fullName>
    </submittedName>
</protein>
<accession>A0A3P7L5N1</accession>
<sequence>MSEGTEYNIKSYDEKYSVRVVDVDTLRPSVHTPPTMDWPGHTLPVGWWHEAKRIATELDDMGVQFSHYRDPTAFGGTAYLNEGDIPSLLVEGLNADIKVIDVSAYLS</sequence>
<keyword evidence="2" id="KW-1185">Reference proteome</keyword>
<dbReference type="EMBL" id="UYYB01100686">
    <property type="protein sequence ID" value="VDM78005.1"/>
    <property type="molecule type" value="Genomic_DNA"/>
</dbReference>
<evidence type="ECO:0000313" key="2">
    <source>
        <dbReference type="Proteomes" id="UP000270094"/>
    </source>
</evidence>
<gene>
    <name evidence="1" type="ORF">SVUK_LOCUS13003</name>
</gene>
<evidence type="ECO:0000313" key="1">
    <source>
        <dbReference type="EMBL" id="VDM78005.1"/>
    </source>
</evidence>
<proteinExistence type="predicted"/>
<dbReference type="AlphaFoldDB" id="A0A3P7L5N1"/>
<organism evidence="1 2">
    <name type="scientific">Strongylus vulgaris</name>
    <name type="common">Blood worm</name>
    <dbReference type="NCBI Taxonomy" id="40348"/>
    <lineage>
        <taxon>Eukaryota</taxon>
        <taxon>Metazoa</taxon>
        <taxon>Ecdysozoa</taxon>
        <taxon>Nematoda</taxon>
        <taxon>Chromadorea</taxon>
        <taxon>Rhabditida</taxon>
        <taxon>Rhabditina</taxon>
        <taxon>Rhabditomorpha</taxon>
        <taxon>Strongyloidea</taxon>
        <taxon>Strongylidae</taxon>
        <taxon>Strongylus</taxon>
    </lineage>
</organism>
<name>A0A3P7L5N1_STRVU</name>
<dbReference type="OrthoDB" id="5904648at2759"/>
<reference evidence="1 2" key="1">
    <citation type="submission" date="2018-11" db="EMBL/GenBank/DDBJ databases">
        <authorList>
            <consortium name="Pathogen Informatics"/>
        </authorList>
    </citation>
    <scope>NUCLEOTIDE SEQUENCE [LARGE SCALE GENOMIC DNA]</scope>
</reference>